<dbReference type="EMBL" id="LGUS01000119">
    <property type="protein sequence ID" value="KOG36873.1"/>
    <property type="molecule type" value="Genomic_DNA"/>
</dbReference>
<dbReference type="eggNOG" id="COG0662">
    <property type="taxonomic scope" value="Bacteria"/>
</dbReference>
<reference evidence="2" key="1">
    <citation type="submission" date="2015-07" db="EMBL/GenBank/DDBJ databases">
        <authorList>
            <person name="Ju K.-S."/>
            <person name="Doroghazi J.R."/>
            <person name="Metcalf W.W."/>
        </authorList>
    </citation>
    <scope>NUCLEOTIDE SEQUENCE [LARGE SCALE GENOMIC DNA]</scope>
    <source>
        <strain evidence="2">NRRL 2290</strain>
    </source>
</reference>
<feature type="non-terminal residue" evidence="1">
    <location>
        <position position="1"/>
    </location>
</feature>
<sequence length="100" mass="11080">SPQTYPAAASLLDADANPSHKRAQARRDLAITGFTELKRQFQRGNRSAYEDFCAAAARLVQPLLDTWEKTVNDGALAAAHTALRQIDTLRHGRHDHLFNA</sequence>
<protein>
    <submittedName>
        <fullName evidence="1">Uncharacterized protein</fullName>
    </submittedName>
</protein>
<evidence type="ECO:0000313" key="2">
    <source>
        <dbReference type="Proteomes" id="UP000037251"/>
    </source>
</evidence>
<evidence type="ECO:0000313" key="1">
    <source>
        <dbReference type="EMBL" id="KOG36873.1"/>
    </source>
</evidence>
<name>A0A0L8LF28_9ACTN</name>
<comment type="caution">
    <text evidence="1">The sequence shown here is derived from an EMBL/GenBank/DDBJ whole genome shotgun (WGS) entry which is preliminary data.</text>
</comment>
<gene>
    <name evidence="1" type="ORF">ADK37_13375</name>
</gene>
<organism evidence="1 2">
    <name type="scientific">Streptomyces resistomycificus</name>
    <dbReference type="NCBI Taxonomy" id="67356"/>
    <lineage>
        <taxon>Bacteria</taxon>
        <taxon>Bacillati</taxon>
        <taxon>Actinomycetota</taxon>
        <taxon>Actinomycetes</taxon>
        <taxon>Kitasatosporales</taxon>
        <taxon>Streptomycetaceae</taxon>
        <taxon>Streptomyces</taxon>
        <taxon>Streptomyces aurantiacus group</taxon>
    </lineage>
</organism>
<accession>A0A0L8LF28</accession>
<dbReference type="AlphaFoldDB" id="A0A0L8LF28"/>
<feature type="non-terminal residue" evidence="1">
    <location>
        <position position="100"/>
    </location>
</feature>
<dbReference type="Proteomes" id="UP000037251">
    <property type="component" value="Unassembled WGS sequence"/>
</dbReference>
<proteinExistence type="predicted"/>
<keyword evidence="2" id="KW-1185">Reference proteome</keyword>